<name>Q697J2_9ALPH</name>
<feature type="domain" description="Replication origin-binding protein" evidence="4">
    <location>
        <begin position="1"/>
        <end position="209"/>
    </location>
</feature>
<dbReference type="GO" id="GO:0003688">
    <property type="term" value="F:DNA replication origin binding"/>
    <property type="evidence" value="ECO:0007669"/>
    <property type="project" value="InterPro"/>
</dbReference>
<feature type="non-terminal residue" evidence="5">
    <location>
        <position position="217"/>
    </location>
</feature>
<protein>
    <submittedName>
        <fullName evidence="5">Replication protein Ori</fullName>
    </submittedName>
</protein>
<dbReference type="GO" id="GO:0005524">
    <property type="term" value="F:ATP binding"/>
    <property type="evidence" value="ECO:0007669"/>
    <property type="project" value="UniProtKB-KW"/>
</dbReference>
<reference evidence="5" key="2">
    <citation type="journal article" date="2005" name="Virus Genes">
        <title>Phylogenetic analysis of the DNA polymerase gene of a novel alphaherpesvirus isolated from an Indian Gyps vulture.</title>
        <authorList>
            <person name="Cardoso M."/>
            <person name="Hyatt A."/>
            <person name="Selleck P."/>
            <person name="Lowther S."/>
            <person name="Prakash V."/>
            <person name="Pain D."/>
            <person name="Cunningham A.A."/>
            <person name="Boyle D."/>
        </authorList>
    </citation>
    <scope>NUCLEOTIDE SEQUENCE</scope>
</reference>
<accession>Q697J2</accession>
<organism evidence="5">
    <name type="scientific">Vulture herpesvirus</name>
    <dbReference type="NCBI Taxonomy" id="285986"/>
    <lineage>
        <taxon>Viruses</taxon>
        <taxon>Duplodnaviria</taxon>
        <taxon>Heunggongvirae</taxon>
        <taxon>Peploviricota</taxon>
        <taxon>Herviviricetes</taxon>
        <taxon>Herpesvirales</taxon>
        <taxon>Orthoherpesviridae</taxon>
        <taxon>Alphaherpesvirinae</taxon>
    </lineage>
</organism>
<keyword evidence="1" id="KW-0547">Nucleotide-binding</keyword>
<evidence type="ECO:0000313" key="5">
    <source>
        <dbReference type="EMBL" id="AAT79467.1"/>
    </source>
</evidence>
<sequence length="217" mass="23959">CVRLAEEIGWDPAAGVASEDVTPTRALELLGPNYRAYERLLLEIQRCNVTDAGTLTSVPVRTVQTALMGKPGGISGRGVSPLTHEEHAMTLFKVLWNEVFGAKISRSTNTFPGAGKVKNLRKDEIIAILDSVGIDRSECRTHKQLYSLLMKNKAAFSGPRFKVRPPKWSRHIRTRSSAEAYSGVEVFSYDTGLDCALAEVPTESWPVTEESFNFSML</sequence>
<dbReference type="Pfam" id="PF02399">
    <property type="entry name" value="Herpes_ori_bp"/>
    <property type="match status" value="1"/>
</dbReference>
<dbReference type="InterPro" id="IPR003450">
    <property type="entry name" value="Replication_origin-bd"/>
</dbReference>
<evidence type="ECO:0000256" key="2">
    <source>
        <dbReference type="ARBA" id="ARBA00022840"/>
    </source>
</evidence>
<keyword evidence="3" id="KW-0238">DNA-binding</keyword>
<evidence type="ECO:0000256" key="3">
    <source>
        <dbReference type="ARBA" id="ARBA00023125"/>
    </source>
</evidence>
<keyword evidence="2" id="KW-0067">ATP-binding</keyword>
<feature type="non-terminal residue" evidence="5">
    <location>
        <position position="1"/>
    </location>
</feature>
<evidence type="ECO:0000259" key="4">
    <source>
        <dbReference type="Pfam" id="PF02399"/>
    </source>
</evidence>
<proteinExistence type="predicted"/>
<reference evidence="5" key="1">
    <citation type="submission" date="2004-03" db="EMBL/GenBank/DDBJ databases">
        <authorList>
            <person name="Cardoso M.J."/>
            <person name="Boyle D.B."/>
        </authorList>
    </citation>
    <scope>NUCLEOTIDE SEQUENCE</scope>
</reference>
<dbReference type="EMBL" id="AY571853">
    <property type="protein sequence ID" value="AAT79467.1"/>
    <property type="molecule type" value="Genomic_DNA"/>
</dbReference>
<evidence type="ECO:0000256" key="1">
    <source>
        <dbReference type="ARBA" id="ARBA00022741"/>
    </source>
</evidence>
<dbReference type="GO" id="GO:0006260">
    <property type="term" value="P:DNA replication"/>
    <property type="evidence" value="ECO:0007669"/>
    <property type="project" value="InterPro"/>
</dbReference>